<dbReference type="Gene3D" id="3.10.450.530">
    <property type="entry name" value="Ribonuclease toxin, BrnT, of type II toxin-antitoxin system"/>
    <property type="match status" value="1"/>
</dbReference>
<proteinExistence type="predicted"/>
<organism evidence="1 2">
    <name type="scientific">Planktothricoides raciborskii FACHB-1370</name>
    <dbReference type="NCBI Taxonomy" id="2949576"/>
    <lineage>
        <taxon>Bacteria</taxon>
        <taxon>Bacillati</taxon>
        <taxon>Cyanobacteriota</taxon>
        <taxon>Cyanophyceae</taxon>
        <taxon>Oscillatoriophycideae</taxon>
        <taxon>Oscillatoriales</taxon>
        <taxon>Oscillatoriaceae</taxon>
        <taxon>Planktothricoides</taxon>
    </lineage>
</organism>
<accession>A0ABR8EFB5</accession>
<dbReference type="InterPro" id="IPR007460">
    <property type="entry name" value="BrnT_toxin"/>
</dbReference>
<sequence>MTYQWDPNKAKSNLRKHGIDFADAVSVFCDDFAITITDERFDEERFITIGMDALGRILVVVFTWRDDEIRLISARKATQREQNQYDED</sequence>
<reference evidence="1 2" key="1">
    <citation type="journal article" date="2020" name="ISME J.">
        <title>Comparative genomics reveals insights into cyanobacterial evolution and habitat adaptation.</title>
        <authorList>
            <person name="Chen M.Y."/>
            <person name="Teng W.K."/>
            <person name="Zhao L."/>
            <person name="Hu C.X."/>
            <person name="Zhou Y.K."/>
            <person name="Han B.P."/>
            <person name="Song L.R."/>
            <person name="Shu W.S."/>
        </authorList>
    </citation>
    <scope>NUCLEOTIDE SEQUENCE [LARGE SCALE GENOMIC DNA]</scope>
    <source>
        <strain evidence="1 2">FACHB-1370</strain>
    </source>
</reference>
<name>A0ABR8EFB5_9CYAN</name>
<protein>
    <submittedName>
        <fullName evidence="1">BrnT family toxin</fullName>
    </submittedName>
</protein>
<dbReference type="EMBL" id="JACJSK010000011">
    <property type="protein sequence ID" value="MBD2544262.1"/>
    <property type="molecule type" value="Genomic_DNA"/>
</dbReference>
<dbReference type="Pfam" id="PF04365">
    <property type="entry name" value="BrnT_toxin"/>
    <property type="match status" value="1"/>
</dbReference>
<comment type="caution">
    <text evidence="1">The sequence shown here is derived from an EMBL/GenBank/DDBJ whole genome shotgun (WGS) entry which is preliminary data.</text>
</comment>
<dbReference type="RefSeq" id="WP_054467113.1">
    <property type="nucleotide sequence ID" value="NZ_JACJSK010000011.1"/>
</dbReference>
<evidence type="ECO:0000313" key="1">
    <source>
        <dbReference type="EMBL" id="MBD2544262.1"/>
    </source>
</evidence>
<dbReference type="Proteomes" id="UP000641954">
    <property type="component" value="Unassembled WGS sequence"/>
</dbReference>
<evidence type="ECO:0000313" key="2">
    <source>
        <dbReference type="Proteomes" id="UP000641954"/>
    </source>
</evidence>
<keyword evidence="2" id="KW-1185">Reference proteome</keyword>
<dbReference type="InterPro" id="IPR038573">
    <property type="entry name" value="BrnT_sf"/>
</dbReference>
<gene>
    <name evidence="1" type="ORF">H6G72_10470</name>
</gene>